<reference evidence="1 2" key="2">
    <citation type="journal article" date="2022" name="Mol. Ecol. Resour.">
        <title>The genomes of chicory, endive, great burdock and yacon provide insights into Asteraceae paleo-polyploidization history and plant inulin production.</title>
        <authorList>
            <person name="Fan W."/>
            <person name="Wang S."/>
            <person name="Wang H."/>
            <person name="Wang A."/>
            <person name="Jiang F."/>
            <person name="Liu H."/>
            <person name="Zhao H."/>
            <person name="Xu D."/>
            <person name="Zhang Y."/>
        </authorList>
    </citation>
    <scope>NUCLEOTIDE SEQUENCE [LARGE SCALE GENOMIC DNA]</scope>
    <source>
        <strain evidence="2">cv. Yunnan</strain>
        <tissue evidence="1">Leaves</tissue>
    </source>
</reference>
<protein>
    <submittedName>
        <fullName evidence="1">Uncharacterized protein</fullName>
    </submittedName>
</protein>
<dbReference type="Proteomes" id="UP001056120">
    <property type="component" value="Linkage Group LG08"/>
</dbReference>
<reference evidence="2" key="1">
    <citation type="journal article" date="2022" name="Mol. Ecol. Resour.">
        <title>The genomes of chicory, endive, great burdock and yacon provide insights into Asteraceae palaeo-polyploidization history and plant inulin production.</title>
        <authorList>
            <person name="Fan W."/>
            <person name="Wang S."/>
            <person name="Wang H."/>
            <person name="Wang A."/>
            <person name="Jiang F."/>
            <person name="Liu H."/>
            <person name="Zhao H."/>
            <person name="Xu D."/>
            <person name="Zhang Y."/>
        </authorList>
    </citation>
    <scope>NUCLEOTIDE SEQUENCE [LARGE SCALE GENOMIC DNA]</scope>
    <source>
        <strain evidence="2">cv. Yunnan</strain>
    </source>
</reference>
<evidence type="ECO:0000313" key="2">
    <source>
        <dbReference type="Proteomes" id="UP001056120"/>
    </source>
</evidence>
<accession>A0ACB9IGN0</accession>
<comment type="caution">
    <text evidence="1">The sequence shown here is derived from an EMBL/GenBank/DDBJ whole genome shotgun (WGS) entry which is preliminary data.</text>
</comment>
<keyword evidence="2" id="KW-1185">Reference proteome</keyword>
<name>A0ACB9IGN0_9ASTR</name>
<evidence type="ECO:0000313" key="1">
    <source>
        <dbReference type="EMBL" id="KAI3807149.1"/>
    </source>
</evidence>
<gene>
    <name evidence="1" type="ORF">L1987_23073</name>
</gene>
<sequence>MLFSKIFENYRSMVWAPENDYWSNLLRIASVEILSSQRLNEFHEIRADEGKLLIKKLCSKSGPVDMKLVFYELTFNVMMRMISGKRYFGGDTPDVEEEGKRFRRIIDEACLLAGASNLGDYLPILSWFGATGLEKKIIALKKEKDVFFLVLIDQLKKREVREVTNKKTTMVEVLLSLQESDPENYDDELIKSFVLVR</sequence>
<organism evidence="1 2">
    <name type="scientific">Smallanthus sonchifolius</name>
    <dbReference type="NCBI Taxonomy" id="185202"/>
    <lineage>
        <taxon>Eukaryota</taxon>
        <taxon>Viridiplantae</taxon>
        <taxon>Streptophyta</taxon>
        <taxon>Embryophyta</taxon>
        <taxon>Tracheophyta</taxon>
        <taxon>Spermatophyta</taxon>
        <taxon>Magnoliopsida</taxon>
        <taxon>eudicotyledons</taxon>
        <taxon>Gunneridae</taxon>
        <taxon>Pentapetalae</taxon>
        <taxon>asterids</taxon>
        <taxon>campanulids</taxon>
        <taxon>Asterales</taxon>
        <taxon>Asteraceae</taxon>
        <taxon>Asteroideae</taxon>
        <taxon>Heliantheae alliance</taxon>
        <taxon>Millerieae</taxon>
        <taxon>Smallanthus</taxon>
    </lineage>
</organism>
<dbReference type="EMBL" id="CM042025">
    <property type="protein sequence ID" value="KAI3807149.1"/>
    <property type="molecule type" value="Genomic_DNA"/>
</dbReference>
<proteinExistence type="predicted"/>